<feature type="compositionally biased region" description="Polar residues" evidence="1">
    <location>
        <begin position="1"/>
        <end position="11"/>
    </location>
</feature>
<protein>
    <submittedName>
        <fullName evidence="2">Uncharacterized protein</fullName>
    </submittedName>
</protein>
<proteinExistence type="predicted"/>
<reference evidence="2" key="1">
    <citation type="submission" date="2020-11" db="EMBL/GenBank/DDBJ databases">
        <authorList>
            <person name="Tran Van P."/>
        </authorList>
    </citation>
    <scope>NUCLEOTIDE SEQUENCE</scope>
</reference>
<feature type="region of interest" description="Disordered" evidence="1">
    <location>
        <begin position="1"/>
        <end position="141"/>
    </location>
</feature>
<sequence>MIAGSSSSSVWFESRGSGSIRDIPVNPNQGGNLSDWVTVTQASSDRSREKLALEPERDRSREQPSRRTNQSGAVAPQRRPPRRQAVGQLEARGGPGLNQVSPPPLPDIVLCSANTNPMPQSPAPAPGPAGRPRAPWRRTPGKRDWMRLGAELRMIADDFHDTFKRNCTRESGKTGLKSNRLVSNTDLLVIGSQVYCESRALDRVATETSLMMFLVLTSFEEINLKLEPSEHSTALVKEGGRDGIELMVHCRDESDVFIGSPDRLTSWRFHRGKLRSSSVSLFLVL</sequence>
<accession>A0A7R9G0A1</accession>
<feature type="compositionally biased region" description="Low complexity" evidence="1">
    <location>
        <begin position="72"/>
        <end position="88"/>
    </location>
</feature>
<feature type="compositionally biased region" description="Basic and acidic residues" evidence="1">
    <location>
        <begin position="45"/>
        <end position="65"/>
    </location>
</feature>
<name>A0A7R9G0A1_TIMSH</name>
<dbReference type="AlphaFoldDB" id="A0A7R9G0A1"/>
<feature type="compositionally biased region" description="Pro residues" evidence="1">
    <location>
        <begin position="119"/>
        <end position="129"/>
    </location>
</feature>
<organism evidence="2">
    <name type="scientific">Timema shepardi</name>
    <name type="common">Walking stick</name>
    <dbReference type="NCBI Taxonomy" id="629360"/>
    <lineage>
        <taxon>Eukaryota</taxon>
        <taxon>Metazoa</taxon>
        <taxon>Ecdysozoa</taxon>
        <taxon>Arthropoda</taxon>
        <taxon>Hexapoda</taxon>
        <taxon>Insecta</taxon>
        <taxon>Pterygota</taxon>
        <taxon>Neoptera</taxon>
        <taxon>Polyneoptera</taxon>
        <taxon>Phasmatodea</taxon>
        <taxon>Timematodea</taxon>
        <taxon>Timematoidea</taxon>
        <taxon>Timematidae</taxon>
        <taxon>Timema</taxon>
    </lineage>
</organism>
<feature type="compositionally biased region" description="Polar residues" evidence="1">
    <location>
        <begin position="26"/>
        <end position="44"/>
    </location>
</feature>
<evidence type="ECO:0000256" key="1">
    <source>
        <dbReference type="SAM" id="MobiDB-lite"/>
    </source>
</evidence>
<dbReference type="EMBL" id="OC002645">
    <property type="protein sequence ID" value="CAD7262156.1"/>
    <property type="molecule type" value="Genomic_DNA"/>
</dbReference>
<gene>
    <name evidence="2" type="ORF">TSIB3V08_LOCUS6273</name>
</gene>
<evidence type="ECO:0000313" key="2">
    <source>
        <dbReference type="EMBL" id="CAD7262156.1"/>
    </source>
</evidence>